<comment type="caution">
    <text evidence="1">The sequence shown here is derived from an EMBL/GenBank/DDBJ whole genome shotgun (WGS) entry which is preliminary data.</text>
</comment>
<dbReference type="VEuPathDB" id="FungiDB:H257_05120"/>
<dbReference type="Proteomes" id="UP000285430">
    <property type="component" value="Unassembled WGS sequence"/>
</dbReference>
<evidence type="ECO:0000313" key="1">
    <source>
        <dbReference type="EMBL" id="RHZ33942.1"/>
    </source>
</evidence>
<protein>
    <submittedName>
        <fullName evidence="1">Uncharacterized protein</fullName>
    </submittedName>
</protein>
<dbReference type="EMBL" id="QUTH01000437">
    <property type="protein sequence ID" value="RHZ33942.1"/>
    <property type="molecule type" value="Genomic_DNA"/>
</dbReference>
<organism evidence="1 2">
    <name type="scientific">Aphanomyces astaci</name>
    <name type="common">Crayfish plague agent</name>
    <dbReference type="NCBI Taxonomy" id="112090"/>
    <lineage>
        <taxon>Eukaryota</taxon>
        <taxon>Sar</taxon>
        <taxon>Stramenopiles</taxon>
        <taxon>Oomycota</taxon>
        <taxon>Saprolegniomycetes</taxon>
        <taxon>Saprolegniales</taxon>
        <taxon>Verrucalvaceae</taxon>
        <taxon>Aphanomyces</taxon>
    </lineage>
</organism>
<dbReference type="InterPro" id="IPR015421">
    <property type="entry name" value="PyrdxlP-dep_Trfase_major"/>
</dbReference>
<reference evidence="1 2" key="1">
    <citation type="submission" date="2018-08" db="EMBL/GenBank/DDBJ databases">
        <title>Aphanomyces genome sequencing and annotation.</title>
        <authorList>
            <person name="Minardi D."/>
            <person name="Oidtmann B."/>
            <person name="Van Der Giezen M."/>
            <person name="Studholme D.J."/>
        </authorList>
    </citation>
    <scope>NUCLEOTIDE SEQUENCE [LARGE SCALE GENOMIC DNA]</scope>
    <source>
        <strain evidence="1 2">Da</strain>
    </source>
</reference>
<dbReference type="InterPro" id="IPR015424">
    <property type="entry name" value="PyrdxlP-dep_Trfase"/>
</dbReference>
<proteinExistence type="predicted"/>
<name>A0A418FR95_APHAT</name>
<evidence type="ECO:0000313" key="2">
    <source>
        <dbReference type="Proteomes" id="UP000285430"/>
    </source>
</evidence>
<dbReference type="Gene3D" id="3.40.640.10">
    <property type="entry name" value="Type I PLP-dependent aspartate aminotransferase-like (Major domain)"/>
    <property type="match status" value="1"/>
</dbReference>
<dbReference type="SUPFAM" id="SSF53383">
    <property type="entry name" value="PLP-dependent transferases"/>
    <property type="match status" value="1"/>
</dbReference>
<sequence length="128" mass="14451">MLCYPPGVDFAKGFWGCLYTIHPTCPPYPDTLVMDLPRFNRMVADSGAARVIMTTQNRWSPLQTSLILLGLTPQQHNDVATADRILRSVRHKYRRVLIVIEGEHSMGGDLPDLPVFVALKRRTSSICR</sequence>
<dbReference type="AlphaFoldDB" id="A0A418FR95"/>
<accession>A0A418FR95</accession>
<gene>
    <name evidence="1" type="ORF">DYB37_008101</name>
</gene>